<keyword evidence="2" id="KW-0732">Signal</keyword>
<name>A0ABC8YIC3_9POAL</name>
<keyword evidence="4" id="KW-1185">Reference proteome</keyword>
<feature type="chain" id="PRO_5044887369" evidence="2">
    <location>
        <begin position="26"/>
        <end position="165"/>
    </location>
</feature>
<feature type="compositionally biased region" description="Low complexity" evidence="1">
    <location>
        <begin position="83"/>
        <end position="94"/>
    </location>
</feature>
<evidence type="ECO:0000256" key="1">
    <source>
        <dbReference type="SAM" id="MobiDB-lite"/>
    </source>
</evidence>
<organism evidence="3 4">
    <name type="scientific">Urochloa decumbens</name>
    <dbReference type="NCBI Taxonomy" id="240449"/>
    <lineage>
        <taxon>Eukaryota</taxon>
        <taxon>Viridiplantae</taxon>
        <taxon>Streptophyta</taxon>
        <taxon>Embryophyta</taxon>
        <taxon>Tracheophyta</taxon>
        <taxon>Spermatophyta</taxon>
        <taxon>Magnoliopsida</taxon>
        <taxon>Liliopsida</taxon>
        <taxon>Poales</taxon>
        <taxon>Poaceae</taxon>
        <taxon>PACMAD clade</taxon>
        <taxon>Panicoideae</taxon>
        <taxon>Panicodae</taxon>
        <taxon>Paniceae</taxon>
        <taxon>Melinidinae</taxon>
        <taxon>Urochloa</taxon>
    </lineage>
</organism>
<reference evidence="3" key="1">
    <citation type="submission" date="2024-10" db="EMBL/GenBank/DDBJ databases">
        <authorList>
            <person name="Ryan C."/>
        </authorList>
    </citation>
    <scope>NUCLEOTIDE SEQUENCE [LARGE SCALE GENOMIC DNA]</scope>
</reference>
<evidence type="ECO:0000256" key="2">
    <source>
        <dbReference type="SAM" id="SignalP"/>
    </source>
</evidence>
<gene>
    <name evidence="3" type="ORF">URODEC1_LOCUS34538</name>
</gene>
<dbReference type="EMBL" id="OZ075126">
    <property type="protein sequence ID" value="CAL4944028.1"/>
    <property type="molecule type" value="Genomic_DNA"/>
</dbReference>
<proteinExistence type="predicted"/>
<feature type="compositionally biased region" description="Basic and acidic residues" evidence="1">
    <location>
        <begin position="69"/>
        <end position="82"/>
    </location>
</feature>
<feature type="region of interest" description="Disordered" evidence="1">
    <location>
        <begin position="56"/>
        <end position="102"/>
    </location>
</feature>
<feature type="region of interest" description="Disordered" evidence="1">
    <location>
        <begin position="25"/>
        <end position="44"/>
    </location>
</feature>
<protein>
    <submittedName>
        <fullName evidence="3">Uncharacterized protein</fullName>
    </submittedName>
</protein>
<dbReference type="Proteomes" id="UP001497457">
    <property type="component" value="Chromosome 16b"/>
</dbReference>
<evidence type="ECO:0000313" key="4">
    <source>
        <dbReference type="Proteomes" id="UP001497457"/>
    </source>
</evidence>
<feature type="signal peptide" evidence="2">
    <location>
        <begin position="1"/>
        <end position="25"/>
    </location>
</feature>
<dbReference type="AlphaFoldDB" id="A0ABC8YIC3"/>
<evidence type="ECO:0000313" key="3">
    <source>
        <dbReference type="EMBL" id="CAL4944028.1"/>
    </source>
</evidence>
<accession>A0ABC8YIC3</accession>
<sequence>MARPVHRLLPLLLAVCLLRLQVSNCSSSSSPAEEPRIPSGGVHGDALHHQLIDAEAHTAASPGSDVEADDGRTSTTADHDGEAPSAAMTPAARAEGVVVASRPRKTTSGGALVGAELKPAVLLRSKLARRLLAGVDVDDAGTDGAGPSCHSSNVHINCPPAASKP</sequence>